<feature type="compositionally biased region" description="Polar residues" evidence="1">
    <location>
        <begin position="244"/>
        <end position="265"/>
    </location>
</feature>
<accession>A0A267E3W5</accession>
<feature type="transmembrane region" description="Helical" evidence="2">
    <location>
        <begin position="155"/>
        <end position="177"/>
    </location>
</feature>
<feature type="non-terminal residue" evidence="3">
    <location>
        <position position="1"/>
    </location>
</feature>
<feature type="compositionally biased region" description="Basic and acidic residues" evidence="1">
    <location>
        <begin position="217"/>
        <end position="230"/>
    </location>
</feature>
<keyword evidence="2" id="KW-0472">Membrane</keyword>
<feature type="compositionally biased region" description="Polar residues" evidence="1">
    <location>
        <begin position="273"/>
        <end position="310"/>
    </location>
</feature>
<feature type="region of interest" description="Disordered" evidence="1">
    <location>
        <begin position="125"/>
        <end position="145"/>
    </location>
</feature>
<dbReference type="EMBL" id="NIVC01002661">
    <property type="protein sequence ID" value="PAA56116.1"/>
    <property type="molecule type" value="Genomic_DNA"/>
</dbReference>
<keyword evidence="4" id="KW-1185">Reference proteome</keyword>
<evidence type="ECO:0000313" key="3">
    <source>
        <dbReference type="EMBL" id="PAA56116.1"/>
    </source>
</evidence>
<dbReference type="OrthoDB" id="3936150at2759"/>
<feature type="transmembrane region" description="Helical" evidence="2">
    <location>
        <begin position="44"/>
        <end position="68"/>
    </location>
</feature>
<keyword evidence="2" id="KW-0812">Transmembrane</keyword>
<evidence type="ECO:0000256" key="2">
    <source>
        <dbReference type="SAM" id="Phobius"/>
    </source>
</evidence>
<name>A0A267E3W5_9PLAT</name>
<feature type="region of interest" description="Disordered" evidence="1">
    <location>
        <begin position="185"/>
        <end position="339"/>
    </location>
</feature>
<feature type="compositionally biased region" description="Basic and acidic residues" evidence="1">
    <location>
        <begin position="186"/>
        <end position="207"/>
    </location>
</feature>
<sequence>TRVLQQFSKVNNFLILSYSRFHSLFSPDHFCLQITMLAVLNTRFFWIQLYTALVCFFHQLMVAAAAVASDCWDRYNYIRQCSSHPCEPNHYFGISCLCEPCPSNLSGRDCLVQLGICPQNQMPNNRLESGGNRARSGDTISANEQAAPGLSGGKIAAISCPVVALAIIAAIGFLVFYRRWKTARNGSDHGSRIEDSEESHPLNDLQEHNNQPQEHSNQPHDHNNQPHDHNNQPQDHNNQPPDHSNQPQDHSNQPPDHSNQPQDHSNQPHDHSNQPPDHSNQPPDHNNQPQDHSNQPPDHSNQPQDHSNQPPMDPIARNPQPFSTSVHDANALELDRNVA</sequence>
<feature type="compositionally biased region" description="Low complexity" evidence="1">
    <location>
        <begin position="231"/>
        <end position="243"/>
    </location>
</feature>
<proteinExistence type="predicted"/>
<organism evidence="3 4">
    <name type="scientific">Macrostomum lignano</name>
    <dbReference type="NCBI Taxonomy" id="282301"/>
    <lineage>
        <taxon>Eukaryota</taxon>
        <taxon>Metazoa</taxon>
        <taxon>Spiralia</taxon>
        <taxon>Lophotrochozoa</taxon>
        <taxon>Platyhelminthes</taxon>
        <taxon>Rhabditophora</taxon>
        <taxon>Macrostomorpha</taxon>
        <taxon>Macrostomida</taxon>
        <taxon>Macrostomidae</taxon>
        <taxon>Macrostomum</taxon>
    </lineage>
</organism>
<keyword evidence="2" id="KW-1133">Transmembrane helix</keyword>
<evidence type="ECO:0000313" key="4">
    <source>
        <dbReference type="Proteomes" id="UP000215902"/>
    </source>
</evidence>
<dbReference type="AlphaFoldDB" id="A0A267E3W5"/>
<gene>
    <name evidence="3" type="ORF">BOX15_Mlig017843g1</name>
</gene>
<dbReference type="Proteomes" id="UP000215902">
    <property type="component" value="Unassembled WGS sequence"/>
</dbReference>
<evidence type="ECO:0000256" key="1">
    <source>
        <dbReference type="SAM" id="MobiDB-lite"/>
    </source>
</evidence>
<dbReference type="STRING" id="282301.A0A267E3W5"/>
<reference evidence="3 4" key="1">
    <citation type="submission" date="2017-06" db="EMBL/GenBank/DDBJ databases">
        <title>A platform for efficient transgenesis in Macrostomum lignano, a flatworm model organism for stem cell research.</title>
        <authorList>
            <person name="Berezikov E."/>
        </authorList>
    </citation>
    <scope>NUCLEOTIDE SEQUENCE [LARGE SCALE GENOMIC DNA]</scope>
    <source>
        <strain evidence="3">DV1</strain>
        <tissue evidence="3">Whole organism</tissue>
    </source>
</reference>
<comment type="caution">
    <text evidence="3">The sequence shown here is derived from an EMBL/GenBank/DDBJ whole genome shotgun (WGS) entry which is preliminary data.</text>
</comment>
<protein>
    <submittedName>
        <fullName evidence="3">Uncharacterized protein</fullName>
    </submittedName>
</protein>